<dbReference type="PROSITE" id="PS50850">
    <property type="entry name" value="MFS"/>
    <property type="match status" value="1"/>
</dbReference>
<dbReference type="InterPro" id="IPR036259">
    <property type="entry name" value="MFS_trans_sf"/>
</dbReference>
<dbReference type="GO" id="GO:0022857">
    <property type="term" value="F:transmembrane transporter activity"/>
    <property type="evidence" value="ECO:0007669"/>
    <property type="project" value="InterPro"/>
</dbReference>
<organism evidence="8 9">
    <name type="scientific">Paenibacillus whitsoniae</name>
    <dbReference type="NCBI Taxonomy" id="2496558"/>
    <lineage>
        <taxon>Bacteria</taxon>
        <taxon>Bacillati</taxon>
        <taxon>Bacillota</taxon>
        <taxon>Bacilli</taxon>
        <taxon>Bacillales</taxon>
        <taxon>Paenibacillaceae</taxon>
        <taxon>Paenibacillus</taxon>
    </lineage>
</organism>
<evidence type="ECO:0000256" key="4">
    <source>
        <dbReference type="ARBA" id="ARBA00022989"/>
    </source>
</evidence>
<name>A0A430JI91_9BACL</name>
<dbReference type="PANTHER" id="PTHR23523">
    <property type="match status" value="1"/>
</dbReference>
<feature type="transmembrane region" description="Helical" evidence="6">
    <location>
        <begin position="239"/>
        <end position="259"/>
    </location>
</feature>
<feature type="transmembrane region" description="Helical" evidence="6">
    <location>
        <begin position="295"/>
        <end position="314"/>
    </location>
</feature>
<comment type="subcellular location">
    <subcellularLocation>
        <location evidence="1">Cell membrane</location>
        <topology evidence="1">Multi-pass membrane protein</topology>
    </subcellularLocation>
</comment>
<keyword evidence="5 6" id="KW-0472">Membrane</keyword>
<dbReference type="EMBL" id="RXHU01000015">
    <property type="protein sequence ID" value="RTE10759.1"/>
    <property type="molecule type" value="Genomic_DNA"/>
</dbReference>
<feature type="transmembrane region" description="Helical" evidence="6">
    <location>
        <begin position="326"/>
        <end position="345"/>
    </location>
</feature>
<evidence type="ECO:0000256" key="1">
    <source>
        <dbReference type="ARBA" id="ARBA00004651"/>
    </source>
</evidence>
<dbReference type="Gene3D" id="1.20.1250.20">
    <property type="entry name" value="MFS general substrate transporter like domains"/>
    <property type="match status" value="1"/>
</dbReference>
<feature type="transmembrane region" description="Helical" evidence="6">
    <location>
        <begin position="206"/>
        <end position="227"/>
    </location>
</feature>
<evidence type="ECO:0000256" key="6">
    <source>
        <dbReference type="SAM" id="Phobius"/>
    </source>
</evidence>
<protein>
    <submittedName>
        <fullName evidence="8">MFS transporter</fullName>
    </submittedName>
</protein>
<keyword evidence="3 6" id="KW-0812">Transmembrane</keyword>
<evidence type="ECO:0000256" key="3">
    <source>
        <dbReference type="ARBA" id="ARBA00022692"/>
    </source>
</evidence>
<proteinExistence type="predicted"/>
<dbReference type="InterPro" id="IPR020846">
    <property type="entry name" value="MFS_dom"/>
</dbReference>
<dbReference type="SUPFAM" id="SSF103473">
    <property type="entry name" value="MFS general substrate transporter"/>
    <property type="match status" value="1"/>
</dbReference>
<feature type="transmembrane region" description="Helical" evidence="6">
    <location>
        <begin position="357"/>
        <end position="378"/>
    </location>
</feature>
<gene>
    <name evidence="8" type="ORF">EJQ19_05670</name>
</gene>
<comment type="caution">
    <text evidence="8">The sequence shown here is derived from an EMBL/GenBank/DDBJ whole genome shotgun (WGS) entry which is preliminary data.</text>
</comment>
<dbReference type="RefSeq" id="WP_126140222.1">
    <property type="nucleotide sequence ID" value="NZ_RXHU01000015.1"/>
</dbReference>
<reference evidence="8 9" key="1">
    <citation type="submission" date="2018-12" db="EMBL/GenBank/DDBJ databases">
        <title>Bacillus ochoae sp. nov., Paenibacillus whitsoniae sp. nov., Paenibacillus spiritus sp. nov. Isolated from the Mars Exploration Rover during spacecraft assembly.</title>
        <authorList>
            <person name="Seuylemezian A."/>
            <person name="Vaishampayan P."/>
        </authorList>
    </citation>
    <scope>NUCLEOTIDE SEQUENCE [LARGE SCALE GENOMIC DNA]</scope>
    <source>
        <strain evidence="8 9">MER 54</strain>
    </source>
</reference>
<feature type="transmembrane region" description="Helical" evidence="6">
    <location>
        <begin position="40"/>
        <end position="61"/>
    </location>
</feature>
<dbReference type="InterPro" id="IPR052524">
    <property type="entry name" value="MFS_Cyanate_Porter"/>
</dbReference>
<evidence type="ECO:0000256" key="2">
    <source>
        <dbReference type="ARBA" id="ARBA00022448"/>
    </source>
</evidence>
<feature type="transmembrane region" description="Helical" evidence="6">
    <location>
        <begin position="271"/>
        <end position="289"/>
    </location>
</feature>
<keyword evidence="4 6" id="KW-1133">Transmembrane helix</keyword>
<feature type="transmembrane region" description="Helical" evidence="6">
    <location>
        <begin position="131"/>
        <end position="149"/>
    </location>
</feature>
<keyword evidence="2" id="KW-0813">Transport</keyword>
<evidence type="ECO:0000313" key="9">
    <source>
        <dbReference type="Proteomes" id="UP000276128"/>
    </source>
</evidence>
<evidence type="ECO:0000256" key="5">
    <source>
        <dbReference type="ARBA" id="ARBA00023136"/>
    </source>
</evidence>
<keyword evidence="9" id="KW-1185">Reference proteome</keyword>
<evidence type="ECO:0000313" key="8">
    <source>
        <dbReference type="EMBL" id="RTE10759.1"/>
    </source>
</evidence>
<dbReference type="OrthoDB" id="9797740at2"/>
<evidence type="ECO:0000259" key="7">
    <source>
        <dbReference type="PROSITE" id="PS50850"/>
    </source>
</evidence>
<dbReference type="PANTHER" id="PTHR23523:SF2">
    <property type="entry name" value="2-NITROIMIDAZOLE TRANSPORTER"/>
    <property type="match status" value="1"/>
</dbReference>
<dbReference type="Pfam" id="PF07690">
    <property type="entry name" value="MFS_1"/>
    <property type="match status" value="1"/>
</dbReference>
<dbReference type="GO" id="GO:0005886">
    <property type="term" value="C:plasma membrane"/>
    <property type="evidence" value="ECO:0007669"/>
    <property type="project" value="UniProtKB-SubCell"/>
</dbReference>
<feature type="transmembrane region" description="Helical" evidence="6">
    <location>
        <begin position="73"/>
        <end position="90"/>
    </location>
</feature>
<accession>A0A430JI91</accession>
<feature type="transmembrane region" description="Helical" evidence="6">
    <location>
        <begin position="161"/>
        <end position="180"/>
    </location>
</feature>
<dbReference type="Proteomes" id="UP000276128">
    <property type="component" value="Unassembled WGS sequence"/>
</dbReference>
<dbReference type="InterPro" id="IPR011701">
    <property type="entry name" value="MFS"/>
</dbReference>
<feature type="domain" description="Major facilitator superfamily (MFS) profile" evidence="7">
    <location>
        <begin position="3"/>
        <end position="382"/>
    </location>
</feature>
<dbReference type="AlphaFoldDB" id="A0A430JI91"/>
<sequence>MKKHILIAIALFVASLNLRPAINSIAPLLDSIRADLGMSGAVASLLTSIPVLCMGLFSPFAVKAGHKWGMEKVMGVSLIIIAVGTSIRVFTHSVLYLLLTALIAGIGIAIIGPLLAGFIKKHFPNHVPSMIAVYTVALTLGAALGSALSTPLQMIFDSWQYGLASWAVVAAMAAVLWWWIVRPHVASPKPAAGAASAKLPWGNRKAWLLTLSFGLMAMLFYAYTAWLPQIIQGMGYSKSYAVTALTLFVVIQIPVSLLMPLLLKKFPSRRLWLVASALIELIGLVLLMLKAEPSVAASLIGMGAGGLFSLNLLLPIDATSNAQEAASWSAMTQSAGYVIGATGPILAGKIHDTTDSFATAVIGMMVLVLVMIVVQFAATAAKRSIPQAEAVAKRTRLEFAGQSLANKK</sequence>
<feature type="transmembrane region" description="Helical" evidence="6">
    <location>
        <begin position="96"/>
        <end position="119"/>
    </location>
</feature>